<dbReference type="EMBL" id="JACBZR010000001">
    <property type="protein sequence ID" value="NYI80273.1"/>
    <property type="molecule type" value="Genomic_DNA"/>
</dbReference>
<feature type="binding site" evidence="5">
    <location>
        <position position="76"/>
    </location>
    <ligand>
        <name>Zn(2+)</name>
        <dbReference type="ChEBI" id="CHEBI:29105"/>
    </ligand>
</feature>
<keyword evidence="4 6" id="KW-0472">Membrane</keyword>
<dbReference type="RefSeq" id="WP_343051778.1">
    <property type="nucleotide sequence ID" value="NZ_JACBZR010000001.1"/>
</dbReference>
<feature type="transmembrane region" description="Helical" evidence="6">
    <location>
        <begin position="118"/>
        <end position="137"/>
    </location>
</feature>
<gene>
    <name evidence="7" type="ORF">BJ988_004921</name>
</gene>
<evidence type="ECO:0000256" key="4">
    <source>
        <dbReference type="ARBA" id="ARBA00023136"/>
    </source>
</evidence>
<keyword evidence="2 6" id="KW-0812">Transmembrane</keyword>
<keyword evidence="8" id="KW-1185">Reference proteome</keyword>
<reference evidence="7 8" key="1">
    <citation type="submission" date="2020-07" db="EMBL/GenBank/DDBJ databases">
        <title>Sequencing the genomes of 1000 actinobacteria strains.</title>
        <authorList>
            <person name="Klenk H.-P."/>
        </authorList>
    </citation>
    <scope>NUCLEOTIDE SEQUENCE [LARGE SCALE GENOMIC DNA]</scope>
    <source>
        <strain evidence="7 8">DSM 26487</strain>
    </source>
</reference>
<feature type="transmembrane region" description="Helical" evidence="6">
    <location>
        <begin position="28"/>
        <end position="50"/>
    </location>
</feature>
<protein>
    <submittedName>
        <fullName evidence="7">Hemolysin III</fullName>
    </submittedName>
</protein>
<evidence type="ECO:0000313" key="7">
    <source>
        <dbReference type="EMBL" id="NYI80273.1"/>
    </source>
</evidence>
<evidence type="ECO:0000256" key="5">
    <source>
        <dbReference type="PIRSR" id="PIRSR604254-1"/>
    </source>
</evidence>
<dbReference type="AlphaFoldDB" id="A0A7Z0DRE1"/>
<dbReference type="GO" id="GO:0016020">
    <property type="term" value="C:membrane"/>
    <property type="evidence" value="ECO:0007669"/>
    <property type="project" value="UniProtKB-SubCell"/>
</dbReference>
<feature type="binding site" evidence="5">
    <location>
        <position position="216"/>
    </location>
    <ligand>
        <name>Zn(2+)</name>
        <dbReference type="ChEBI" id="CHEBI:29105"/>
    </ligand>
</feature>
<evidence type="ECO:0000256" key="2">
    <source>
        <dbReference type="ARBA" id="ARBA00022692"/>
    </source>
</evidence>
<feature type="transmembrane region" description="Helical" evidence="6">
    <location>
        <begin position="177"/>
        <end position="197"/>
    </location>
</feature>
<feature type="transmembrane region" description="Helical" evidence="6">
    <location>
        <begin position="144"/>
        <end position="165"/>
    </location>
</feature>
<comment type="subcellular location">
    <subcellularLocation>
        <location evidence="1">Membrane</location>
        <topology evidence="1">Multi-pass membrane protein</topology>
    </subcellularLocation>
</comment>
<dbReference type="Proteomes" id="UP000564496">
    <property type="component" value="Unassembled WGS sequence"/>
</dbReference>
<evidence type="ECO:0000313" key="8">
    <source>
        <dbReference type="Proteomes" id="UP000564496"/>
    </source>
</evidence>
<feature type="transmembrane region" description="Helical" evidence="6">
    <location>
        <begin position="56"/>
        <end position="75"/>
    </location>
</feature>
<feature type="binding site" evidence="5">
    <location>
        <position position="212"/>
    </location>
    <ligand>
        <name>Zn(2+)</name>
        <dbReference type="ChEBI" id="CHEBI:29105"/>
    </ligand>
</feature>
<comment type="caution">
    <text evidence="7">The sequence shown here is derived from an EMBL/GenBank/DDBJ whole genome shotgun (WGS) entry which is preliminary data.</text>
</comment>
<dbReference type="GO" id="GO:0046872">
    <property type="term" value="F:metal ion binding"/>
    <property type="evidence" value="ECO:0007669"/>
    <property type="project" value="UniProtKB-KW"/>
</dbReference>
<dbReference type="Pfam" id="PF03006">
    <property type="entry name" value="HlyIII"/>
    <property type="match status" value="1"/>
</dbReference>
<evidence type="ECO:0000256" key="6">
    <source>
        <dbReference type="SAM" id="Phobius"/>
    </source>
</evidence>
<feature type="transmembrane region" description="Helical" evidence="6">
    <location>
        <begin position="96"/>
        <end position="112"/>
    </location>
</feature>
<evidence type="ECO:0000256" key="1">
    <source>
        <dbReference type="ARBA" id="ARBA00004141"/>
    </source>
</evidence>
<dbReference type="PANTHER" id="PTHR20855:SF3">
    <property type="entry name" value="LD03007P"/>
    <property type="match status" value="1"/>
</dbReference>
<feature type="transmembrane region" description="Helical" evidence="6">
    <location>
        <begin position="209"/>
        <end position="229"/>
    </location>
</feature>
<proteinExistence type="predicted"/>
<name>A0A7Z0DRE1_9ACTN</name>
<keyword evidence="5" id="KW-0479">Metal-binding</keyword>
<sequence>MSRRDDALDRAADVMADKIAEVKPHLRGWLHAGSVPLLTAAFAVLIVLSPTTLTRVGASIYAASAVLLFSVSGLYHRGNWRPRIWAFWRRFDHANIYVFIAGSYTPFAFLYLSGAARAWMLGIVWGCAIAGLLFRILWIDAPRWFLTTLYIALGWVAVLFAPQLLDGADRFPTWVNVTAVTLVAAGGLLYTAGGLVYAAKRPNPSPDWFGFHEVFHLLTVLAFVAQYVAVSVTTYSLR</sequence>
<keyword evidence="3 6" id="KW-1133">Transmembrane helix</keyword>
<organism evidence="7 8">
    <name type="scientific">Nocardioides panzhihuensis</name>
    <dbReference type="NCBI Taxonomy" id="860243"/>
    <lineage>
        <taxon>Bacteria</taxon>
        <taxon>Bacillati</taxon>
        <taxon>Actinomycetota</taxon>
        <taxon>Actinomycetes</taxon>
        <taxon>Propionibacteriales</taxon>
        <taxon>Nocardioidaceae</taxon>
        <taxon>Nocardioides</taxon>
    </lineage>
</organism>
<dbReference type="PANTHER" id="PTHR20855">
    <property type="entry name" value="ADIPOR/PROGESTIN RECEPTOR-RELATED"/>
    <property type="match status" value="1"/>
</dbReference>
<keyword evidence="5" id="KW-0862">Zinc</keyword>
<evidence type="ECO:0000256" key="3">
    <source>
        <dbReference type="ARBA" id="ARBA00022989"/>
    </source>
</evidence>
<accession>A0A7Z0DRE1</accession>
<dbReference type="InterPro" id="IPR004254">
    <property type="entry name" value="AdipoR/HlyIII-related"/>
</dbReference>